<keyword evidence="3" id="KW-1003">Cell membrane</keyword>
<feature type="transmembrane region" description="Helical" evidence="16">
    <location>
        <begin position="704"/>
        <end position="724"/>
    </location>
</feature>
<dbReference type="InterPro" id="IPR022700">
    <property type="entry name" value="CLIP"/>
</dbReference>
<keyword evidence="12" id="KW-1015">Disulfide bond</keyword>
<evidence type="ECO:0000256" key="6">
    <source>
        <dbReference type="ARBA" id="ARBA00022692"/>
    </source>
</evidence>
<feature type="compositionally biased region" description="Polar residues" evidence="15">
    <location>
        <begin position="226"/>
        <end position="241"/>
    </location>
</feature>
<dbReference type="OrthoDB" id="5062115at2759"/>
<feature type="transmembrane region" description="Helical" evidence="16">
    <location>
        <begin position="1128"/>
        <end position="1150"/>
    </location>
</feature>
<dbReference type="GO" id="GO:0006508">
    <property type="term" value="P:proteolysis"/>
    <property type="evidence" value="ECO:0007669"/>
    <property type="project" value="UniProtKB-KW"/>
</dbReference>
<sequence>MGKVYIYSLCVYLCVNIVYGQFGFFPQRTDRRISSPYAQNLFLNPNGFRKIINNVLHLQPENPSSNPAYIYPFVNAQNRPISNNNQFYQNRPINNGQFDQNRPISNGQFDQNRPISNGQFDQYRPINNGQFDQNRPIDNDQVDQSRPINNDQLDQNRPINNEQLDQNRPINNEFDQSRPYYDNENNRRNNFRFPNQGNIPNGNVNFGQQQTTGPFVNLNPEIVEKPNQQTGDQLNNGNGNDKPNAPDVNNDDKFENQPTLSPINNDEGVNANTGGDGQDNRHGIPDVPPPGFQASTLPPLTPVPASESRNNFGIFSDTCKTVDNGVGSCINVASCEPYMKLLQNARRSNDAVQLLRKVHCGFEGSNPKVCCPFQKIPDVPPPTLPPSTAAPAPITTSTESVVASGKSLPDSSDFIEKFPEPPVCGVSNGTFSRVVGGVDAKLGAFPWMALLGYKERSSTRWLCGGSLISTHHVLTAAHCIHKHETDLYVVRLGELDLAREDEGATPIDVLIKYKIKHEDYDRSTITNDIGLLILEQRVQFTDLIKPICIPQSSELRSNTFEDWTPLLAGWGDTEFRGPSANHLQVVQLPVVSNTFCANAYKPYKSQVIDERVLCAGYKKGGKDACQGDSGGPLMQPIYNPETLATYLYQIGVVSYGRNCAEAGFPGVYSRVTHFVPWLEKNVLVIMKAWFLLRKYILTIPRFDLFLQGALLIVVFLESYVYLLLRRNARSGYLPSINEDWLKLGVGGAEFLFGTIVAWWGRGSRHFALSGWLCATAVSGLIVLAFPYPASGRPSVALCGGGSISPYLEPVEDMERYDHLVPARTAVLIITAIFCSFTKISIWAHGITYLDDHEPASGPYFYGILISIRLSLGLSGQNWMRDVSVREDWWEAQLSLSMLTLMFSILFTLFPKRMEGYKEFYEVEYNCILKPIGRMLSNKALMIQTVALSLLNTALFGYVNYDTASIQAKFHVETLRQDPRTTRTIMDIFRSLVIIFFVSIFRMRFSVRRRDAVKSNTASKVGGACCVLVAVFFAVLTGLHCRTGEMAGFNGSYEQPDCSIDCGCISENYGFSPVCILNTSTTYFSPCHAGCKEYEDLNGFLLFENCNCGPHRALRGSCTLPDCWLTYNLYLVFFTLVLATTAASFLMQGMVALRAVRARDKPIAIGVTFALIGLLSHVLGHALYMVISHLTCAFEEKGVCLFHKFSVWSIGAVSAVLAVLSGVFSILASRYPPAPEMLVTSDMPVS</sequence>
<dbReference type="SMART" id="SM00680">
    <property type="entry name" value="CLIP"/>
    <property type="match status" value="1"/>
</dbReference>
<dbReference type="EMBL" id="OV170229">
    <property type="protein sequence ID" value="CAH0731304.1"/>
    <property type="molecule type" value="Genomic_DNA"/>
</dbReference>
<evidence type="ECO:0000259" key="19">
    <source>
        <dbReference type="PROSITE" id="PS51888"/>
    </source>
</evidence>
<dbReference type="InterPro" id="IPR033116">
    <property type="entry name" value="TRYPSIN_SER"/>
</dbReference>
<dbReference type="AlphaFoldDB" id="A0A8J9YGA8"/>
<feature type="transmembrane region" description="Helical" evidence="16">
    <location>
        <begin position="891"/>
        <end position="909"/>
    </location>
</feature>
<feature type="region of interest" description="Disordered" evidence="15">
    <location>
        <begin position="82"/>
        <end position="214"/>
    </location>
</feature>
<dbReference type="SUPFAM" id="SSF50494">
    <property type="entry name" value="Trypsin-like serine proteases"/>
    <property type="match status" value="1"/>
</dbReference>
<dbReference type="InterPro" id="IPR038565">
    <property type="entry name" value="CLIP_sf"/>
</dbReference>
<feature type="transmembrane region" description="Helical" evidence="16">
    <location>
        <begin position="1162"/>
        <end position="1186"/>
    </location>
</feature>
<dbReference type="InterPro" id="IPR001314">
    <property type="entry name" value="Peptidase_S1A"/>
</dbReference>
<dbReference type="PROSITE" id="PS51465">
    <property type="entry name" value="KAZAL_2"/>
    <property type="match status" value="1"/>
</dbReference>
<reference evidence="20" key="1">
    <citation type="submission" date="2021-12" db="EMBL/GenBank/DDBJ databases">
        <authorList>
            <person name="Martin H S."/>
        </authorList>
    </citation>
    <scope>NUCLEOTIDE SEQUENCE</scope>
</reference>
<feature type="domain" description="Peptidase S1" evidence="17">
    <location>
        <begin position="434"/>
        <end position="683"/>
    </location>
</feature>
<dbReference type="InterPro" id="IPR004156">
    <property type="entry name" value="OATP"/>
</dbReference>
<feature type="transmembrane region" description="Helical" evidence="16">
    <location>
        <begin position="6"/>
        <end position="25"/>
    </location>
</feature>
<dbReference type="GO" id="GO:0004252">
    <property type="term" value="F:serine-type endopeptidase activity"/>
    <property type="evidence" value="ECO:0007669"/>
    <property type="project" value="InterPro"/>
</dbReference>
<dbReference type="Pfam" id="PF00089">
    <property type="entry name" value="Trypsin"/>
    <property type="match status" value="1"/>
</dbReference>
<evidence type="ECO:0000256" key="1">
    <source>
        <dbReference type="ARBA" id="ARBA00004613"/>
    </source>
</evidence>
<dbReference type="PANTHER" id="PTHR24252:SF7">
    <property type="entry name" value="HYALIN"/>
    <property type="match status" value="1"/>
</dbReference>
<feature type="transmembrane region" description="Helical" evidence="16">
    <location>
        <begin position="1020"/>
        <end position="1038"/>
    </location>
</feature>
<keyword evidence="10 16" id="KW-1133">Transmembrane helix</keyword>
<keyword evidence="21" id="KW-1185">Reference proteome</keyword>
<evidence type="ECO:0000256" key="2">
    <source>
        <dbReference type="ARBA" id="ARBA00004651"/>
    </source>
</evidence>
<evidence type="ECO:0000256" key="11">
    <source>
        <dbReference type="ARBA" id="ARBA00023136"/>
    </source>
</evidence>
<keyword evidence="9 14" id="KW-0720">Serine protease</keyword>
<dbReference type="InterPro" id="IPR018114">
    <property type="entry name" value="TRYPSIN_HIS"/>
</dbReference>
<feature type="transmembrane region" description="Helical" evidence="16">
    <location>
        <begin position="1206"/>
        <end position="1227"/>
    </location>
</feature>
<comment type="similarity">
    <text evidence="13">Belongs to the peptidase S1 family. CLIP subfamily.</text>
</comment>
<dbReference type="Gene3D" id="2.40.10.10">
    <property type="entry name" value="Trypsin-like serine proteases"/>
    <property type="match status" value="2"/>
</dbReference>
<evidence type="ECO:0000259" key="17">
    <source>
        <dbReference type="PROSITE" id="PS50240"/>
    </source>
</evidence>
<evidence type="ECO:0000256" key="3">
    <source>
        <dbReference type="ARBA" id="ARBA00022475"/>
    </source>
</evidence>
<evidence type="ECO:0000256" key="7">
    <source>
        <dbReference type="ARBA" id="ARBA00022729"/>
    </source>
</evidence>
<gene>
    <name evidence="20" type="ORF">BINO364_LOCUS16193</name>
</gene>
<dbReference type="InterPro" id="IPR002350">
    <property type="entry name" value="Kazal_dom"/>
</dbReference>
<evidence type="ECO:0000256" key="4">
    <source>
        <dbReference type="ARBA" id="ARBA00022525"/>
    </source>
</evidence>
<evidence type="ECO:0000256" key="13">
    <source>
        <dbReference type="ARBA" id="ARBA00024195"/>
    </source>
</evidence>
<accession>A0A8J9YGA8</accession>
<evidence type="ECO:0000256" key="14">
    <source>
        <dbReference type="RuleBase" id="RU363034"/>
    </source>
</evidence>
<evidence type="ECO:0000256" key="8">
    <source>
        <dbReference type="ARBA" id="ARBA00022801"/>
    </source>
</evidence>
<dbReference type="CDD" id="cd00190">
    <property type="entry name" value="Tryp_SPc"/>
    <property type="match status" value="1"/>
</dbReference>
<dbReference type="Pfam" id="PF12032">
    <property type="entry name" value="CLIP"/>
    <property type="match status" value="1"/>
</dbReference>
<dbReference type="GO" id="GO:0055085">
    <property type="term" value="P:transmembrane transport"/>
    <property type="evidence" value="ECO:0007669"/>
    <property type="project" value="InterPro"/>
</dbReference>
<feature type="transmembrane region" description="Helical" evidence="16">
    <location>
        <begin position="939"/>
        <end position="960"/>
    </location>
</feature>
<dbReference type="PROSITE" id="PS51888">
    <property type="entry name" value="CLIP"/>
    <property type="match status" value="1"/>
</dbReference>
<keyword evidence="8 14" id="KW-0378">Hydrolase</keyword>
<keyword evidence="5 14" id="KW-0645">Protease</keyword>
<feature type="domain" description="Clip" evidence="19">
    <location>
        <begin position="318"/>
        <end position="371"/>
    </location>
</feature>
<keyword evidence="11 16" id="KW-0472">Membrane</keyword>
<keyword evidence="6 16" id="KW-0812">Transmembrane</keyword>
<feature type="non-terminal residue" evidence="20">
    <location>
        <position position="1245"/>
    </location>
</feature>
<feature type="domain" description="Kazal-like" evidence="18">
    <location>
        <begin position="1051"/>
        <end position="1106"/>
    </location>
</feature>
<organism evidence="20 21">
    <name type="scientific">Brenthis ino</name>
    <name type="common">lesser marbled fritillary</name>
    <dbReference type="NCBI Taxonomy" id="405034"/>
    <lineage>
        <taxon>Eukaryota</taxon>
        <taxon>Metazoa</taxon>
        <taxon>Ecdysozoa</taxon>
        <taxon>Arthropoda</taxon>
        <taxon>Hexapoda</taxon>
        <taxon>Insecta</taxon>
        <taxon>Pterygota</taxon>
        <taxon>Neoptera</taxon>
        <taxon>Endopterygota</taxon>
        <taxon>Lepidoptera</taxon>
        <taxon>Glossata</taxon>
        <taxon>Ditrysia</taxon>
        <taxon>Papilionoidea</taxon>
        <taxon>Nymphalidae</taxon>
        <taxon>Heliconiinae</taxon>
        <taxon>Argynnini</taxon>
        <taxon>Brenthis</taxon>
    </lineage>
</organism>
<dbReference type="SMART" id="SM00020">
    <property type="entry name" value="Tryp_SPc"/>
    <property type="match status" value="1"/>
</dbReference>
<dbReference type="PROSITE" id="PS00134">
    <property type="entry name" value="TRYPSIN_HIS"/>
    <property type="match status" value="1"/>
</dbReference>
<evidence type="ECO:0000256" key="10">
    <source>
        <dbReference type="ARBA" id="ARBA00022989"/>
    </source>
</evidence>
<dbReference type="Gene3D" id="3.30.1640.30">
    <property type="match status" value="1"/>
</dbReference>
<dbReference type="Pfam" id="PF03137">
    <property type="entry name" value="OATP"/>
    <property type="match status" value="1"/>
</dbReference>
<feature type="compositionally biased region" description="Polar residues" evidence="15">
    <location>
        <begin position="82"/>
        <end position="133"/>
    </location>
</feature>
<keyword evidence="7" id="KW-0732">Signal</keyword>
<keyword evidence="4" id="KW-0964">Secreted</keyword>
<protein>
    <submittedName>
        <fullName evidence="20">Uncharacterized protein</fullName>
    </submittedName>
</protein>
<comment type="subcellular location">
    <subcellularLocation>
        <location evidence="2">Cell membrane</location>
        <topology evidence="2">Multi-pass membrane protein</topology>
    </subcellularLocation>
    <subcellularLocation>
        <location evidence="1">Secreted</location>
    </subcellularLocation>
</comment>
<name>A0A8J9YGA8_9NEOP</name>
<dbReference type="PROSITE" id="PS00135">
    <property type="entry name" value="TRYPSIN_SER"/>
    <property type="match status" value="1"/>
</dbReference>
<evidence type="ECO:0000256" key="12">
    <source>
        <dbReference type="ARBA" id="ARBA00023157"/>
    </source>
</evidence>
<feature type="region of interest" description="Disordered" evidence="15">
    <location>
        <begin position="226"/>
        <end position="305"/>
    </location>
</feature>
<evidence type="ECO:0000256" key="16">
    <source>
        <dbReference type="SAM" id="Phobius"/>
    </source>
</evidence>
<evidence type="ECO:0000259" key="18">
    <source>
        <dbReference type="PROSITE" id="PS51465"/>
    </source>
</evidence>
<evidence type="ECO:0000313" key="21">
    <source>
        <dbReference type="Proteomes" id="UP000838878"/>
    </source>
</evidence>
<dbReference type="Proteomes" id="UP000838878">
    <property type="component" value="Chromosome 9"/>
</dbReference>
<feature type="compositionally biased region" description="Polar residues" evidence="15">
    <location>
        <begin position="142"/>
        <end position="174"/>
    </location>
</feature>
<evidence type="ECO:0000256" key="15">
    <source>
        <dbReference type="SAM" id="MobiDB-lite"/>
    </source>
</evidence>
<evidence type="ECO:0000256" key="9">
    <source>
        <dbReference type="ARBA" id="ARBA00022825"/>
    </source>
</evidence>
<dbReference type="FunFam" id="2.40.10.10:FF:000015">
    <property type="entry name" value="Atrial natriuretic peptide-converting enzyme"/>
    <property type="match status" value="1"/>
</dbReference>
<proteinExistence type="inferred from homology"/>
<dbReference type="GO" id="GO:0005576">
    <property type="term" value="C:extracellular region"/>
    <property type="evidence" value="ECO:0007669"/>
    <property type="project" value="UniProtKB-SubCell"/>
</dbReference>
<feature type="transmembrane region" description="Helical" evidence="16">
    <location>
        <begin position="980"/>
        <end position="1000"/>
    </location>
</feature>
<evidence type="ECO:0000256" key="5">
    <source>
        <dbReference type="ARBA" id="ARBA00022670"/>
    </source>
</evidence>
<feature type="transmembrane region" description="Helical" evidence="16">
    <location>
        <begin position="859"/>
        <end position="879"/>
    </location>
</feature>
<feature type="transmembrane region" description="Helical" evidence="16">
    <location>
        <begin position="825"/>
        <end position="847"/>
    </location>
</feature>
<dbReference type="GO" id="GO:0005886">
    <property type="term" value="C:plasma membrane"/>
    <property type="evidence" value="ECO:0007669"/>
    <property type="project" value="UniProtKB-SubCell"/>
</dbReference>
<dbReference type="InterPro" id="IPR001254">
    <property type="entry name" value="Trypsin_dom"/>
</dbReference>
<evidence type="ECO:0000313" key="20">
    <source>
        <dbReference type="EMBL" id="CAH0731304.1"/>
    </source>
</evidence>
<feature type="transmembrane region" description="Helical" evidence="16">
    <location>
        <begin position="740"/>
        <end position="759"/>
    </location>
</feature>
<feature type="transmembrane region" description="Helical" evidence="16">
    <location>
        <begin position="766"/>
        <end position="787"/>
    </location>
</feature>
<dbReference type="InterPro" id="IPR043504">
    <property type="entry name" value="Peptidase_S1_PA_chymotrypsin"/>
</dbReference>
<dbReference type="PRINTS" id="PR00722">
    <property type="entry name" value="CHYMOTRYPSIN"/>
</dbReference>
<feature type="compositionally biased region" description="Polar residues" evidence="15">
    <location>
        <begin position="196"/>
        <end position="214"/>
    </location>
</feature>
<dbReference type="PROSITE" id="PS50240">
    <property type="entry name" value="TRYPSIN_DOM"/>
    <property type="match status" value="1"/>
</dbReference>
<dbReference type="InterPro" id="IPR009003">
    <property type="entry name" value="Peptidase_S1_PA"/>
</dbReference>
<dbReference type="PANTHER" id="PTHR24252">
    <property type="entry name" value="ACROSIN-RELATED"/>
    <property type="match status" value="1"/>
</dbReference>